<keyword evidence="2" id="KW-1133">Transmembrane helix</keyword>
<sequence>MATYEAGSAKIKLVPDLTGFHTKVREKLNEGPNPKIRVDPDTDHIRDKVRAALTGLSEDVKIDAKIDLTQARAELQSLGAGEKVTLNVDLDFTQAKLQLAEFQALHRTLHMNVDMDITAALVKIAQLQAAAAAASSVSITVGGIGGAANPIGLATTALMALAAVSLIPLIGQLSQALGVVALLPAAAFAAAAALGTVVIGSAGVIKAFQAGSKAATQAGRDQEAAAKRQEKAQRQVADAVKAAARTQVDGEKRVAAAKKASQRAEEALTQARVDARRELDNYQLSLRGAYWDEQAAESAVTDARKRLREANQFGSGANADDRRNARIDYEQAVQRLLETQQRNKDLKAEAADAARVGVEGSKKVRDAKDAQAEAEQGVTEAVEDAARANEDAQERIVDAQESLAEAMEAGSEAADAYRDALNDLSPAARDFVQKVRGLGDEWRDLRMLVQENLFKGFGDEVVNLSENLLPAFKTGLGGIATEINVGLRGALADLGSDSSKLDWTKILENTKNSIQPLMNGLSDLLGALQDIAAVGSEFLPELSGSFEDTMKKFHEWTSSDEGQNKIRTFLQESATAFGQLKDMFIEIGRVIGGLFSTSDAAGESMVESLTRNLREFADEMNTPEGKERMGRFWENVRSAVSDILTLVREAIRLAEIIMPIISGGAGFIPRSRPEPGTPEGDAYDQAQRAKSNVTYWEQVEEENRGESGFFETGWEQFKYMMRGFQNPDGSRAVPGGALSRWTNRLFDAGDADGRRESGLDAVRLEELRKKSEAGEELSTEETKFLTYHMQGGGPGRSIIRLGTSDGNIPIDDKQFDTTKMDKWRESWGALTGDVDQDWRTKLDPAFGGILGRQGEIGTSSDENIGGTASDSWSGLGSLIDGSWTDDILPVFTKIGEKLPGVSGFFGAAVEAIKGDWSKLKGYLAAPIDWVIREVFNNGIGAAWTKVDNFLGNRLPDWVPIKELGEGGALNGVPGMATGGMVPLEPGAVRGKDSVLRNLMPGEVVMSVPAVNAAGADNLLAFNQAALQGKNPSTEGLFQWGMAEGGRVQRDDPAWEMLKRGHDFAKAQDGKPYEWAGPSGVGSSFDCSGFLLSIAAEVLGRNPWQRYGYTGSFNPASGGPLGIKPGLGAGLSFGVFDNPGGDGGGHMAGTLSGVEGLPDLNVESSGGEGVRYGRGARGATNPMFPWQFHLPIVDGAFVDPGPGGGSGPSQGDQKGFLARKAGELFDKLTDPLGDAIKAGMGKLLGGGGFAEIPGALYDNVRDAVRESITDKIQGLTDGIRDVYDKVKGLASNLNPLSWVSRDTGGVLKPGLTAVYNGTGVNEYVMNPENMQRLSEIVKALTDPAFRDRLFRGETLMADQFGDAPRLDPAVEAQIATASDRQIEVDKWADLQEASWSRVEKYAIDNWGGMVESLVGAGVGYGNTNIQAVDTESAYREQRRHEINRGRRYRM</sequence>
<gene>
    <name evidence="3" type="ORF">7S3_15</name>
</gene>
<feature type="coiled-coil region" evidence="1">
    <location>
        <begin position="382"/>
        <end position="409"/>
    </location>
</feature>
<evidence type="ECO:0000256" key="1">
    <source>
        <dbReference type="SAM" id="Coils"/>
    </source>
</evidence>
<keyword evidence="2" id="KW-0812">Transmembrane</keyword>
<evidence type="ECO:0000256" key="2">
    <source>
        <dbReference type="SAM" id="Phobius"/>
    </source>
</evidence>
<proteinExistence type="predicted"/>
<feature type="transmembrane region" description="Helical" evidence="2">
    <location>
        <begin position="151"/>
        <end position="170"/>
    </location>
</feature>
<accession>A0A2H4J594</accession>
<name>A0A2H4J594_9CAUD</name>
<dbReference type="EMBL" id="MF417887">
    <property type="protein sequence ID" value="ASN69193.1"/>
    <property type="molecule type" value="Genomic_DNA"/>
</dbReference>
<feature type="transmembrane region" description="Helical" evidence="2">
    <location>
        <begin position="177"/>
        <end position="199"/>
    </location>
</feature>
<evidence type="ECO:0000313" key="3">
    <source>
        <dbReference type="EMBL" id="ASN69193.1"/>
    </source>
</evidence>
<keyword evidence="1" id="KW-0175">Coiled coil</keyword>
<reference evidence="3" key="1">
    <citation type="submission" date="2017-06" db="EMBL/GenBank/DDBJ databases">
        <title>Novel phages from South African skin metaviromes.</title>
        <authorList>
            <person name="van Zyl L.J."/>
            <person name="Abrahams Y."/>
            <person name="Stander E.A."/>
            <person name="Kirby B.M."/>
            <person name="Clavaud C."/>
            <person name="Farcet C."/>
            <person name="Breton L."/>
            <person name="Trindade M.I."/>
        </authorList>
    </citation>
    <scope>NUCLEOTIDE SEQUENCE</scope>
</reference>
<organism evidence="3">
    <name type="scientific">uncultured Caudovirales phage</name>
    <dbReference type="NCBI Taxonomy" id="2100421"/>
    <lineage>
        <taxon>Viruses</taxon>
        <taxon>Duplodnaviria</taxon>
        <taxon>Heunggongvirae</taxon>
        <taxon>Uroviricota</taxon>
        <taxon>Caudoviricetes</taxon>
        <taxon>Peduoviridae</taxon>
        <taxon>Maltschvirus</taxon>
        <taxon>Maltschvirus maltsch</taxon>
    </lineage>
</organism>
<feature type="coiled-coil region" evidence="1">
    <location>
        <begin position="322"/>
        <end position="356"/>
    </location>
</feature>
<keyword evidence="2" id="KW-0472">Membrane</keyword>
<protein>
    <submittedName>
        <fullName evidence="3">Putative tapemeasure protein</fullName>
    </submittedName>
</protein>